<organism evidence="3 4">
    <name type="scientific">Candidatus Enterovibrio escicola</name>
    <dbReference type="NCBI Taxonomy" id="1927127"/>
    <lineage>
        <taxon>Bacteria</taxon>
        <taxon>Pseudomonadati</taxon>
        <taxon>Pseudomonadota</taxon>
        <taxon>Gammaproteobacteria</taxon>
        <taxon>Vibrionales</taxon>
        <taxon>Vibrionaceae</taxon>
        <taxon>Enterovibrio</taxon>
    </lineage>
</organism>
<dbReference type="InterPro" id="IPR025668">
    <property type="entry name" value="Tnp_DDE_dom"/>
</dbReference>
<feature type="domain" description="Transposase DDE" evidence="2">
    <location>
        <begin position="1"/>
        <end position="74"/>
    </location>
</feature>
<keyword evidence="4" id="KW-1185">Reference proteome</keyword>
<evidence type="ECO:0000259" key="2">
    <source>
        <dbReference type="Pfam" id="PF13612"/>
    </source>
</evidence>
<accession>A0A2A5T2Y8</accession>
<reference evidence="4" key="1">
    <citation type="submission" date="2017-04" db="EMBL/GenBank/DDBJ databases">
        <title>Genome evolution of the luminous symbionts of deep sea anglerfish.</title>
        <authorList>
            <person name="Hendry T.A."/>
        </authorList>
    </citation>
    <scope>NUCLEOTIDE SEQUENCE [LARGE SCALE GENOMIC DNA]</scope>
</reference>
<dbReference type="Proteomes" id="UP000219020">
    <property type="component" value="Unassembled WGS sequence"/>
</dbReference>
<name>A0A2A5T2Y8_9GAMM</name>
<dbReference type="AlphaFoldDB" id="A0A2A5T2Y8"/>
<evidence type="ECO:0000313" key="3">
    <source>
        <dbReference type="EMBL" id="PCS22516.1"/>
    </source>
</evidence>
<comment type="caution">
    <text evidence="3">The sequence shown here is derived from an EMBL/GenBank/DDBJ whole genome shotgun (WGS) entry which is preliminary data.</text>
</comment>
<gene>
    <name evidence="3" type="ORF">BTN49_1878</name>
</gene>
<protein>
    <submittedName>
        <fullName evidence="3">Mobile element protein</fullName>
    </submittedName>
</protein>
<dbReference type="EMBL" id="NBYY01000017">
    <property type="protein sequence ID" value="PCS22516.1"/>
    <property type="molecule type" value="Genomic_DNA"/>
</dbReference>
<evidence type="ECO:0000256" key="1">
    <source>
        <dbReference type="SAM" id="MobiDB-lite"/>
    </source>
</evidence>
<sequence>MRWFYGFKLHLIINDQVSIISVQVTTVNVDDRKPVSEMVDELFGCLYRDTGYISDPLEREPTEKGVTPITGMKKI</sequence>
<proteinExistence type="predicted"/>
<dbReference type="Pfam" id="PF13612">
    <property type="entry name" value="DDE_Tnp_1_3"/>
    <property type="match status" value="1"/>
</dbReference>
<feature type="region of interest" description="Disordered" evidence="1">
    <location>
        <begin position="56"/>
        <end position="75"/>
    </location>
</feature>
<evidence type="ECO:0000313" key="4">
    <source>
        <dbReference type="Proteomes" id="UP000219020"/>
    </source>
</evidence>